<dbReference type="STRING" id="195883.A0A482XQR7"/>
<gene>
    <name evidence="4" type="ORF">LSTR_LSTR007783</name>
</gene>
<dbReference type="InterPro" id="IPR051217">
    <property type="entry name" value="Insect_Cuticle_Struc_Prot"/>
</dbReference>
<evidence type="ECO:0000256" key="2">
    <source>
        <dbReference type="PROSITE-ProRule" id="PRU00497"/>
    </source>
</evidence>
<reference evidence="4 5" key="1">
    <citation type="journal article" date="2017" name="Gigascience">
        <title>Genome sequence of the small brown planthopper, Laodelphax striatellus.</title>
        <authorList>
            <person name="Zhu J."/>
            <person name="Jiang F."/>
            <person name="Wang X."/>
            <person name="Yang P."/>
            <person name="Bao Y."/>
            <person name="Zhao W."/>
            <person name="Wang W."/>
            <person name="Lu H."/>
            <person name="Wang Q."/>
            <person name="Cui N."/>
            <person name="Li J."/>
            <person name="Chen X."/>
            <person name="Luo L."/>
            <person name="Yu J."/>
            <person name="Kang L."/>
            <person name="Cui F."/>
        </authorList>
    </citation>
    <scope>NUCLEOTIDE SEQUENCE [LARGE SCALE GENOMIC DNA]</scope>
    <source>
        <strain evidence="4">Lst14</strain>
    </source>
</reference>
<name>A0A482XQR7_LAOST</name>
<dbReference type="OrthoDB" id="6427684at2759"/>
<dbReference type="InterPro" id="IPR031311">
    <property type="entry name" value="CHIT_BIND_RR_consensus"/>
</dbReference>
<dbReference type="InParanoid" id="A0A482XQR7"/>
<dbReference type="AlphaFoldDB" id="A0A482XQR7"/>
<organism evidence="4 5">
    <name type="scientific">Laodelphax striatellus</name>
    <name type="common">Small brown planthopper</name>
    <name type="synonym">Delphax striatella</name>
    <dbReference type="NCBI Taxonomy" id="195883"/>
    <lineage>
        <taxon>Eukaryota</taxon>
        <taxon>Metazoa</taxon>
        <taxon>Ecdysozoa</taxon>
        <taxon>Arthropoda</taxon>
        <taxon>Hexapoda</taxon>
        <taxon>Insecta</taxon>
        <taxon>Pterygota</taxon>
        <taxon>Neoptera</taxon>
        <taxon>Paraneoptera</taxon>
        <taxon>Hemiptera</taxon>
        <taxon>Auchenorrhyncha</taxon>
        <taxon>Fulgoroidea</taxon>
        <taxon>Delphacidae</taxon>
        <taxon>Criomorphinae</taxon>
        <taxon>Laodelphax</taxon>
    </lineage>
</organism>
<keyword evidence="3" id="KW-0732">Signal</keyword>
<protein>
    <submittedName>
        <fullName evidence="4">Uncharacterized protein</fullName>
    </submittedName>
</protein>
<dbReference type="Pfam" id="PF00379">
    <property type="entry name" value="Chitin_bind_4"/>
    <property type="match status" value="1"/>
</dbReference>
<dbReference type="Proteomes" id="UP000291343">
    <property type="component" value="Unassembled WGS sequence"/>
</dbReference>
<evidence type="ECO:0000256" key="3">
    <source>
        <dbReference type="SAM" id="SignalP"/>
    </source>
</evidence>
<dbReference type="GO" id="GO:0005615">
    <property type="term" value="C:extracellular space"/>
    <property type="evidence" value="ECO:0007669"/>
    <property type="project" value="TreeGrafter"/>
</dbReference>
<evidence type="ECO:0000313" key="5">
    <source>
        <dbReference type="Proteomes" id="UP000291343"/>
    </source>
</evidence>
<dbReference type="InterPro" id="IPR000618">
    <property type="entry name" value="Insect_cuticle"/>
</dbReference>
<proteinExistence type="predicted"/>
<sequence length="104" mass="11981">MKVALICLASVCMFVLAEAQYGYGNLDHGHHEDYPHEPAHYTFEYKVHDPHTHDVKSQHEIRSGDDVKGYYSLVEPDGSVREVHYTADKHNGFNAVVHHKPRHY</sequence>
<evidence type="ECO:0000313" key="4">
    <source>
        <dbReference type="EMBL" id="RZF48505.1"/>
    </source>
</evidence>
<accession>A0A482XQR7</accession>
<keyword evidence="5" id="KW-1185">Reference proteome</keyword>
<dbReference type="GO" id="GO:0042302">
    <property type="term" value="F:structural constituent of cuticle"/>
    <property type="evidence" value="ECO:0007669"/>
    <property type="project" value="UniProtKB-UniRule"/>
</dbReference>
<dbReference type="PRINTS" id="PR00947">
    <property type="entry name" value="CUTICLE"/>
</dbReference>
<feature type="signal peptide" evidence="3">
    <location>
        <begin position="1"/>
        <end position="19"/>
    </location>
</feature>
<dbReference type="PROSITE" id="PS51155">
    <property type="entry name" value="CHIT_BIND_RR_2"/>
    <property type="match status" value="1"/>
</dbReference>
<dbReference type="PANTHER" id="PTHR12236:SF95">
    <property type="entry name" value="CUTICULAR PROTEIN 76BD, ISOFORM C-RELATED"/>
    <property type="match status" value="1"/>
</dbReference>
<comment type="caution">
    <text evidence="4">The sequence shown here is derived from an EMBL/GenBank/DDBJ whole genome shotgun (WGS) entry which is preliminary data.</text>
</comment>
<dbReference type="EMBL" id="QKKF02002184">
    <property type="protein sequence ID" value="RZF48505.1"/>
    <property type="molecule type" value="Genomic_DNA"/>
</dbReference>
<dbReference type="PROSITE" id="PS00233">
    <property type="entry name" value="CHIT_BIND_RR_1"/>
    <property type="match status" value="1"/>
</dbReference>
<dbReference type="GO" id="GO:0031012">
    <property type="term" value="C:extracellular matrix"/>
    <property type="evidence" value="ECO:0007669"/>
    <property type="project" value="TreeGrafter"/>
</dbReference>
<feature type="chain" id="PRO_5019750530" evidence="3">
    <location>
        <begin position="20"/>
        <end position="104"/>
    </location>
</feature>
<dbReference type="PANTHER" id="PTHR12236">
    <property type="entry name" value="STRUCTURAL CONTITUENT OF CUTICLE"/>
    <property type="match status" value="1"/>
</dbReference>
<evidence type="ECO:0000256" key="1">
    <source>
        <dbReference type="ARBA" id="ARBA00022460"/>
    </source>
</evidence>
<keyword evidence="1 2" id="KW-0193">Cuticle</keyword>